<feature type="domain" description="D-isomer specific 2-hydroxyacid dehydrogenase NAD-binding" evidence="2">
    <location>
        <begin position="165"/>
        <end position="205"/>
    </location>
</feature>
<dbReference type="SUPFAM" id="SSF51735">
    <property type="entry name" value="NAD(P)-binding Rossmann-fold domains"/>
    <property type="match status" value="1"/>
</dbReference>
<evidence type="ECO:0000256" key="1">
    <source>
        <dbReference type="SAM" id="MobiDB-lite"/>
    </source>
</evidence>
<protein>
    <recommendedName>
        <fullName evidence="2">D-isomer specific 2-hydroxyacid dehydrogenase NAD-binding domain-containing protein</fullName>
    </recommendedName>
</protein>
<feature type="region of interest" description="Disordered" evidence="1">
    <location>
        <begin position="56"/>
        <end position="83"/>
    </location>
</feature>
<feature type="compositionally biased region" description="Basic residues" evidence="1">
    <location>
        <begin position="72"/>
        <end position="82"/>
    </location>
</feature>
<dbReference type="EMBL" id="BJHW01000002">
    <property type="protein sequence ID" value="GDY59380.1"/>
    <property type="molecule type" value="Genomic_DNA"/>
</dbReference>
<feature type="compositionally biased region" description="Basic residues" evidence="1">
    <location>
        <begin position="142"/>
        <end position="159"/>
    </location>
</feature>
<sequence>MCHRLYVCTAPVAARVARLITEPAGKNPLIVARSRGPLSRCRTMAIGGPPMAVAVPISPDIRPASSTDRRRGVGTKPRRRLAHQPERLPALDPHIDAVERGQAPAAMAERLGHAADFERGRGSGRAIGPRVGGGGVGEGRLRHGRAPRSSGRRPNARPRRTSDGAALSAGTIAGAALDVWWAGPPHAPSRLPFHTLPNVVMTPHNSGHTGETFAARATDIAANIDRLEAGRPLSNVVRAGRVSAVPGGPAVESA</sequence>
<evidence type="ECO:0000259" key="2">
    <source>
        <dbReference type="Pfam" id="PF02826"/>
    </source>
</evidence>
<dbReference type="Proteomes" id="UP000301309">
    <property type="component" value="Unassembled WGS sequence"/>
</dbReference>
<dbReference type="InterPro" id="IPR036291">
    <property type="entry name" value="NAD(P)-bd_dom_sf"/>
</dbReference>
<evidence type="ECO:0000313" key="3">
    <source>
        <dbReference type="EMBL" id="GDY59380.1"/>
    </source>
</evidence>
<dbReference type="InterPro" id="IPR006140">
    <property type="entry name" value="D-isomer_DH_NAD-bd"/>
</dbReference>
<reference evidence="3 4" key="1">
    <citation type="journal article" date="2020" name="Int. J. Syst. Evol. Microbiol.">
        <title>Reclassification of Streptomyces castelarensis and Streptomyces sporoclivatus as later heterotypic synonyms of Streptomyces antimycoticus.</title>
        <authorList>
            <person name="Komaki H."/>
            <person name="Tamura T."/>
        </authorList>
    </citation>
    <scope>NUCLEOTIDE SEQUENCE [LARGE SCALE GENOMIC DNA]</scope>
    <source>
        <strain evidence="3 4">NBRC 13459</strain>
    </source>
</reference>
<gene>
    <name evidence="3" type="ORF">SVIO_100030</name>
</gene>
<dbReference type="GO" id="GO:0051287">
    <property type="term" value="F:NAD binding"/>
    <property type="evidence" value="ECO:0007669"/>
    <property type="project" value="InterPro"/>
</dbReference>
<proteinExistence type="predicted"/>
<feature type="region of interest" description="Disordered" evidence="1">
    <location>
        <begin position="119"/>
        <end position="165"/>
    </location>
</feature>
<organism evidence="3 4">
    <name type="scientific">Streptomyces violaceusniger</name>
    <dbReference type="NCBI Taxonomy" id="68280"/>
    <lineage>
        <taxon>Bacteria</taxon>
        <taxon>Bacillati</taxon>
        <taxon>Actinomycetota</taxon>
        <taxon>Actinomycetes</taxon>
        <taxon>Kitasatosporales</taxon>
        <taxon>Streptomycetaceae</taxon>
        <taxon>Streptomyces</taxon>
        <taxon>Streptomyces violaceusniger group</taxon>
    </lineage>
</organism>
<keyword evidence="4" id="KW-1185">Reference proteome</keyword>
<evidence type="ECO:0000313" key="4">
    <source>
        <dbReference type="Proteomes" id="UP000301309"/>
    </source>
</evidence>
<accession>A0A4D4LJI2</accession>
<comment type="caution">
    <text evidence="3">The sequence shown here is derived from an EMBL/GenBank/DDBJ whole genome shotgun (WGS) entry which is preliminary data.</text>
</comment>
<dbReference type="Pfam" id="PF02826">
    <property type="entry name" value="2-Hacid_dh_C"/>
    <property type="match status" value="1"/>
</dbReference>
<dbReference type="Gene3D" id="3.40.50.720">
    <property type="entry name" value="NAD(P)-binding Rossmann-like Domain"/>
    <property type="match status" value="2"/>
</dbReference>
<dbReference type="AlphaFoldDB" id="A0A4D4LJI2"/>
<name>A0A4D4LJI2_STRVO</name>